<dbReference type="SUPFAM" id="SSF51735">
    <property type="entry name" value="NAD(P)-binding Rossmann-fold domains"/>
    <property type="match status" value="1"/>
</dbReference>
<dbReference type="PRINTS" id="PR00080">
    <property type="entry name" value="SDRFAMILY"/>
</dbReference>
<dbReference type="Gene3D" id="3.40.50.720">
    <property type="entry name" value="NAD(P)-binding Rossmann-like Domain"/>
    <property type="match status" value="1"/>
</dbReference>
<dbReference type="Proteomes" id="UP000186917">
    <property type="component" value="Unassembled WGS sequence"/>
</dbReference>
<evidence type="ECO:0000256" key="2">
    <source>
        <dbReference type="ARBA" id="ARBA00023002"/>
    </source>
</evidence>
<dbReference type="NCBIfam" id="NF006114">
    <property type="entry name" value="PRK08263.1"/>
    <property type="match status" value="1"/>
</dbReference>
<sequence length="273" mass="29478">MSKTIFITGASKGFGRIWTNALLERGDKVVATSRTIHAYDDLVKKYPDTFLPLTLDITHKQAVNEALAQAKAHFGSLDVVINNAGYGLFGAVEELEEADARAILDTNVLGTLFVTQAALPILRAQGHGHIIQLSSVLGVWSLPILGMYNASKFAVEGLSEALAHEVKGFGIHVTLVEPNGYKTEFGGGSAVRSNPIAAYDGVREQLFRTEGMPAEEYGNPEATIPALLQLIDAQNPPLRLFLGNLGLRKTKEEFAGKIAEWELWNDVAVAAHG</sequence>
<dbReference type="OrthoDB" id="1235794at2"/>
<protein>
    <submittedName>
        <fullName evidence="4">NADP-dependent 3-hydroxy acid dehydrogenase YdfG</fullName>
    </submittedName>
</protein>
<gene>
    <name evidence="4" type="ORF">SAMN05421788_112145</name>
</gene>
<keyword evidence="2" id="KW-0560">Oxidoreductase</keyword>
<dbReference type="InterPro" id="IPR020904">
    <property type="entry name" value="Sc_DH/Rdtase_CS"/>
</dbReference>
<dbReference type="PRINTS" id="PR00081">
    <property type="entry name" value="GDHRDH"/>
</dbReference>
<evidence type="ECO:0000313" key="4">
    <source>
        <dbReference type="EMBL" id="SIT33407.1"/>
    </source>
</evidence>
<dbReference type="RefSeq" id="WP_076382209.1">
    <property type="nucleotide sequence ID" value="NZ_AP017422.1"/>
</dbReference>
<keyword evidence="5" id="KW-1185">Reference proteome</keyword>
<dbReference type="EMBL" id="FTOR01000012">
    <property type="protein sequence ID" value="SIT33407.1"/>
    <property type="molecule type" value="Genomic_DNA"/>
</dbReference>
<evidence type="ECO:0000256" key="1">
    <source>
        <dbReference type="ARBA" id="ARBA00006484"/>
    </source>
</evidence>
<dbReference type="PANTHER" id="PTHR43976">
    <property type="entry name" value="SHORT CHAIN DEHYDROGENASE"/>
    <property type="match status" value="1"/>
</dbReference>
<reference evidence="5" key="1">
    <citation type="submission" date="2017-01" db="EMBL/GenBank/DDBJ databases">
        <authorList>
            <person name="Varghese N."/>
            <person name="Submissions S."/>
        </authorList>
    </citation>
    <scope>NUCLEOTIDE SEQUENCE [LARGE SCALE GENOMIC DNA]</scope>
    <source>
        <strain evidence="5">DSM 21054</strain>
    </source>
</reference>
<comment type="similarity">
    <text evidence="1 3">Belongs to the short-chain dehydrogenases/reductases (SDR) family.</text>
</comment>
<dbReference type="GO" id="GO:0016491">
    <property type="term" value="F:oxidoreductase activity"/>
    <property type="evidence" value="ECO:0007669"/>
    <property type="project" value="UniProtKB-KW"/>
</dbReference>
<evidence type="ECO:0000313" key="5">
    <source>
        <dbReference type="Proteomes" id="UP000186917"/>
    </source>
</evidence>
<accession>A0A173MLH6</accession>
<dbReference type="PROSITE" id="PS00061">
    <property type="entry name" value="ADH_SHORT"/>
    <property type="match status" value="1"/>
</dbReference>
<dbReference type="KEGG" id="fln:FLA_4373"/>
<name>A0A173MLH6_9BACT</name>
<dbReference type="InterPro" id="IPR036291">
    <property type="entry name" value="NAD(P)-bd_dom_sf"/>
</dbReference>
<dbReference type="Pfam" id="PF00106">
    <property type="entry name" value="adh_short"/>
    <property type="match status" value="1"/>
</dbReference>
<dbReference type="PANTHER" id="PTHR43976:SF16">
    <property type="entry name" value="SHORT-CHAIN DEHYDROGENASE_REDUCTASE FAMILY PROTEIN"/>
    <property type="match status" value="1"/>
</dbReference>
<dbReference type="InterPro" id="IPR002347">
    <property type="entry name" value="SDR_fam"/>
</dbReference>
<dbReference type="AlphaFoldDB" id="A0A173MLH6"/>
<proteinExistence type="inferred from homology"/>
<evidence type="ECO:0000256" key="3">
    <source>
        <dbReference type="RuleBase" id="RU000363"/>
    </source>
</evidence>
<dbReference type="CDD" id="cd05374">
    <property type="entry name" value="17beta-HSD-like_SDR_c"/>
    <property type="match status" value="1"/>
</dbReference>
<dbReference type="STRING" id="477680.SAMN05421788_112145"/>
<organism evidence="4 5">
    <name type="scientific">Filimonas lacunae</name>
    <dbReference type="NCBI Taxonomy" id="477680"/>
    <lineage>
        <taxon>Bacteria</taxon>
        <taxon>Pseudomonadati</taxon>
        <taxon>Bacteroidota</taxon>
        <taxon>Chitinophagia</taxon>
        <taxon>Chitinophagales</taxon>
        <taxon>Chitinophagaceae</taxon>
        <taxon>Filimonas</taxon>
    </lineage>
</organism>
<dbReference type="InterPro" id="IPR051911">
    <property type="entry name" value="SDR_oxidoreductase"/>
</dbReference>